<dbReference type="AlphaFoldDB" id="A0A6P0BGE8"/>
<sequence>MIERGELVRAHHEVGQIQKKLTRLAHRERYFEVLIVGKKSPSEQKALRRWLKCKSGIGDFVCDYVFAQTCEDALIAVRVNPILQAVVIHEGFPFRSQDCHLDTLLLDELEARFEATLDFDRGPLLARQIAQVRPEIDLYLVADSNVEDIAARTGETFKRVFLREEDQEELFASIMRGVAQRYDTPFFNALMNHAERPIINFHGLTISRGKSLKNSNWIRDFQFFGPNLFRAETSATSGGLDSLLDPKGPLKIAQEYAARAFGAKRTYFVTNGTSTANKIVVQGLVRPGDVVLVDRNCHKSEHHGLMLAGARVCYLNAYPLNDYSMYGGVPVRELKRALLDYKHAGKLDRVRLVMLTNITFDGILYDPARVMMECLAIAPDLTFMWDEAWFAFAYSHPSYRPRTAMASAAKLEAMLQDPDYAARYKTFSADFSAEAWKDDEKVLNTRLLADPSKARVRVYATQSTHKTLMAMRQATMIHIRDQDFNEAVFTDAYLTHTSTSPNNPILSSLDVGRRQVELEGYKLVQHQLELAMILRQQVSGDPLLMKYFGVLGVGDLVPPEYRESNVESYFDKKTGWRNFETALQTDEFVLDPTRITLEISSTGMSGDTFKKHLMDKYDIQINKISRNTGLFMTTIGTTRSDVANLIQKLRKIALDLEEKERNFSETERRVHDNKVRSLTVEQPLPPFSAFHERFRATDSAMNMETRDGDIRSANNLSLDEANCDLLSFTEAESAISGGRVLVSARLVTPYPPGSPILVPGQVISVPILEYLRALDREIHGLGEGKRLWVLKEEALLPAQKSSRKHGGAL</sequence>
<dbReference type="GO" id="GO:0005829">
    <property type="term" value="C:cytosol"/>
    <property type="evidence" value="ECO:0007669"/>
    <property type="project" value="TreeGrafter"/>
</dbReference>
<feature type="domain" description="Orn/Lys/Arg decarboxylases family 1 pyridoxal-P attachment site" evidence="2">
    <location>
        <begin position="447"/>
        <end position="640"/>
    </location>
</feature>
<evidence type="ECO:0000313" key="4">
    <source>
        <dbReference type="Proteomes" id="UP000471560"/>
    </source>
</evidence>
<dbReference type="SUPFAM" id="SSF53383">
    <property type="entry name" value="PLP-dependent transferases"/>
    <property type="match status" value="1"/>
</dbReference>
<protein>
    <submittedName>
        <fullName evidence="3">Ornithine decarboxylase</fullName>
    </submittedName>
</protein>
<dbReference type="InterPro" id="IPR015424">
    <property type="entry name" value="PyrdxlP-dep_Trfase"/>
</dbReference>
<dbReference type="EMBL" id="WUEZ01000084">
    <property type="protein sequence ID" value="NEI39057.1"/>
    <property type="molecule type" value="Genomic_DNA"/>
</dbReference>
<organism evidence="3 4">
    <name type="scientific">Rhizobium leguminosarum</name>
    <dbReference type="NCBI Taxonomy" id="384"/>
    <lineage>
        <taxon>Bacteria</taxon>
        <taxon>Pseudomonadati</taxon>
        <taxon>Pseudomonadota</taxon>
        <taxon>Alphaproteobacteria</taxon>
        <taxon>Hyphomicrobiales</taxon>
        <taxon>Rhizobiaceae</taxon>
        <taxon>Rhizobium/Agrobacterium group</taxon>
        <taxon>Rhizobium</taxon>
    </lineage>
</organism>
<dbReference type="GO" id="GO:0008792">
    <property type="term" value="F:arginine decarboxylase activity"/>
    <property type="evidence" value="ECO:0007669"/>
    <property type="project" value="TreeGrafter"/>
</dbReference>
<dbReference type="PANTHER" id="PTHR45229">
    <property type="entry name" value="CONSTITUTIVE ORNITHINE DECARBOXYLASE"/>
    <property type="match status" value="1"/>
</dbReference>
<gene>
    <name evidence="3" type="ORF">GR204_34890</name>
</gene>
<dbReference type="Gene3D" id="3.90.100.10">
    <property type="entry name" value="Orn/Lys/Arg decarboxylase, C-terminal domain"/>
    <property type="match status" value="1"/>
</dbReference>
<reference evidence="3 4" key="1">
    <citation type="submission" date="2019-12" db="EMBL/GenBank/DDBJ databases">
        <title>Rhizobium genotypes associated with high levels of biological nitrogen fixation by grain legumes in a temperate-maritime cropping system.</title>
        <authorList>
            <person name="Maluk M."/>
            <person name="Francesc Ferrando Molina F."/>
            <person name="Lopez Del Egido L."/>
            <person name="Lafos M."/>
            <person name="Langarica-Fuentes A."/>
            <person name="Gebre Yohannes G."/>
            <person name="Young M.W."/>
            <person name="Martin P."/>
            <person name="Gantlett R."/>
            <person name="Kenicer G."/>
            <person name="Hawes C."/>
            <person name="Begg G.S."/>
            <person name="Quilliam R.S."/>
            <person name="Squire G.R."/>
            <person name="Poole P.S."/>
            <person name="Young P.W."/>
            <person name="Iannetta P.M."/>
            <person name="James E.K."/>
        </authorList>
    </citation>
    <scope>NUCLEOTIDE SEQUENCE [LARGE SCALE GENOMIC DNA]</scope>
    <source>
        <strain evidence="3 4">JHI1096</strain>
    </source>
</reference>
<dbReference type="PANTHER" id="PTHR45229:SF3">
    <property type="entry name" value="BIODEGRADATIVE ARGININE DECARBOXYLASE"/>
    <property type="match status" value="1"/>
</dbReference>
<keyword evidence="1" id="KW-0175">Coiled coil</keyword>
<dbReference type="Proteomes" id="UP000471560">
    <property type="component" value="Unassembled WGS sequence"/>
</dbReference>
<evidence type="ECO:0000259" key="2">
    <source>
        <dbReference type="Pfam" id="PF01276"/>
    </source>
</evidence>
<dbReference type="InterPro" id="IPR036633">
    <property type="entry name" value="Prn/Lys/Arg_de-COase_C_sf"/>
</dbReference>
<evidence type="ECO:0000313" key="3">
    <source>
        <dbReference type="EMBL" id="NEI39057.1"/>
    </source>
</evidence>
<comment type="caution">
    <text evidence="3">The sequence shown here is derived from an EMBL/GenBank/DDBJ whole genome shotgun (WGS) entry which is preliminary data.</text>
</comment>
<feature type="domain" description="Orn/Lys/Arg decarboxylases family 1 pyridoxal-P attachment site" evidence="2">
    <location>
        <begin position="184"/>
        <end position="407"/>
    </location>
</feature>
<dbReference type="Gene3D" id="3.40.640.10">
    <property type="entry name" value="Type I PLP-dependent aspartate aminotransferase-like (Major domain)"/>
    <property type="match status" value="1"/>
</dbReference>
<dbReference type="InterPro" id="IPR000310">
    <property type="entry name" value="Orn/Lys/Arg_deCO2ase_major_dom"/>
</dbReference>
<dbReference type="SUPFAM" id="SSF55904">
    <property type="entry name" value="Ornithine decarboxylase C-terminal domain"/>
    <property type="match status" value="1"/>
</dbReference>
<dbReference type="GO" id="GO:0030170">
    <property type="term" value="F:pyridoxal phosphate binding"/>
    <property type="evidence" value="ECO:0007669"/>
    <property type="project" value="TreeGrafter"/>
</dbReference>
<dbReference type="InterPro" id="IPR011193">
    <property type="entry name" value="Orn/lys/arg_de-COase"/>
</dbReference>
<proteinExistence type="predicted"/>
<dbReference type="Pfam" id="PF01276">
    <property type="entry name" value="OKR_DC_1"/>
    <property type="match status" value="2"/>
</dbReference>
<feature type="coiled-coil region" evidence="1">
    <location>
        <begin position="642"/>
        <end position="669"/>
    </location>
</feature>
<name>A0A6P0BGE8_RHILE</name>
<dbReference type="GO" id="GO:0006527">
    <property type="term" value="P:L-arginine catabolic process"/>
    <property type="evidence" value="ECO:0007669"/>
    <property type="project" value="TreeGrafter"/>
</dbReference>
<evidence type="ECO:0000256" key="1">
    <source>
        <dbReference type="SAM" id="Coils"/>
    </source>
</evidence>
<dbReference type="InterPro" id="IPR015421">
    <property type="entry name" value="PyrdxlP-dep_Trfase_major"/>
</dbReference>
<accession>A0A6P0BGE8</accession>